<evidence type="ECO:0000313" key="1">
    <source>
        <dbReference type="EMBL" id="GFH17473.1"/>
    </source>
</evidence>
<gene>
    <name evidence="1" type="ORF">HaLaN_14122</name>
</gene>
<feature type="non-terminal residue" evidence="1">
    <location>
        <position position="1"/>
    </location>
</feature>
<dbReference type="Proteomes" id="UP000485058">
    <property type="component" value="Unassembled WGS sequence"/>
</dbReference>
<accession>A0A699Z4H9</accession>
<evidence type="ECO:0000313" key="2">
    <source>
        <dbReference type="Proteomes" id="UP000485058"/>
    </source>
</evidence>
<protein>
    <submittedName>
        <fullName evidence="1">Uncharacterized protein</fullName>
    </submittedName>
</protein>
<sequence length="56" mass="6071">MARPAAGSGTFQISGVVDNIDYGVPYTDSNITDSYFLPQAPDVYGLMDHDMLVTWG</sequence>
<name>A0A699Z4H9_HAELA</name>
<keyword evidence="2" id="KW-1185">Reference proteome</keyword>
<dbReference type="EMBL" id="BLLF01001153">
    <property type="protein sequence ID" value="GFH17473.1"/>
    <property type="molecule type" value="Genomic_DNA"/>
</dbReference>
<proteinExistence type="predicted"/>
<feature type="non-terminal residue" evidence="1">
    <location>
        <position position="56"/>
    </location>
</feature>
<comment type="caution">
    <text evidence="1">The sequence shown here is derived from an EMBL/GenBank/DDBJ whole genome shotgun (WGS) entry which is preliminary data.</text>
</comment>
<reference evidence="1 2" key="1">
    <citation type="submission" date="2020-02" db="EMBL/GenBank/DDBJ databases">
        <title>Draft genome sequence of Haematococcus lacustris strain NIES-144.</title>
        <authorList>
            <person name="Morimoto D."/>
            <person name="Nakagawa S."/>
            <person name="Yoshida T."/>
            <person name="Sawayama S."/>
        </authorList>
    </citation>
    <scope>NUCLEOTIDE SEQUENCE [LARGE SCALE GENOMIC DNA]</scope>
    <source>
        <strain evidence="1 2">NIES-144</strain>
    </source>
</reference>
<organism evidence="1 2">
    <name type="scientific">Haematococcus lacustris</name>
    <name type="common">Green alga</name>
    <name type="synonym">Haematococcus pluvialis</name>
    <dbReference type="NCBI Taxonomy" id="44745"/>
    <lineage>
        <taxon>Eukaryota</taxon>
        <taxon>Viridiplantae</taxon>
        <taxon>Chlorophyta</taxon>
        <taxon>core chlorophytes</taxon>
        <taxon>Chlorophyceae</taxon>
        <taxon>CS clade</taxon>
        <taxon>Chlamydomonadales</taxon>
        <taxon>Haematococcaceae</taxon>
        <taxon>Haematococcus</taxon>
    </lineage>
</organism>
<dbReference type="AlphaFoldDB" id="A0A699Z4H9"/>